<evidence type="ECO:0000313" key="11">
    <source>
        <dbReference type="Proteomes" id="UP000789396"/>
    </source>
</evidence>
<feature type="non-terminal residue" evidence="10">
    <location>
        <position position="188"/>
    </location>
</feature>
<evidence type="ECO:0000256" key="2">
    <source>
        <dbReference type="ARBA" id="ARBA00022603"/>
    </source>
</evidence>
<dbReference type="OrthoDB" id="6349953at2759"/>
<dbReference type="Gene3D" id="3.40.50.150">
    <property type="entry name" value="Vaccinia Virus protein VP39"/>
    <property type="match status" value="1"/>
</dbReference>
<comment type="similarity">
    <text evidence="9">Belongs to the class I-like SAM-binding methyltransferase superfamily. Trm1 family.</text>
</comment>
<evidence type="ECO:0000256" key="5">
    <source>
        <dbReference type="ARBA" id="ARBA00022694"/>
    </source>
</evidence>
<accession>A0A9N9NDP3</accession>
<dbReference type="InterPro" id="IPR029063">
    <property type="entry name" value="SAM-dependent_MTases_sf"/>
</dbReference>
<evidence type="ECO:0000256" key="3">
    <source>
        <dbReference type="ARBA" id="ARBA00022679"/>
    </source>
</evidence>
<reference evidence="10" key="1">
    <citation type="submission" date="2021-06" db="EMBL/GenBank/DDBJ databases">
        <authorList>
            <person name="Kallberg Y."/>
            <person name="Tangrot J."/>
            <person name="Rosling A."/>
        </authorList>
    </citation>
    <scope>NUCLEOTIDE SEQUENCE</scope>
    <source>
        <strain evidence="10">IN212</strain>
    </source>
</reference>
<keyword evidence="2 9" id="KW-0489">Methyltransferase</keyword>
<protein>
    <recommendedName>
        <fullName evidence="7">tRNA (guanine(26)-N(2))-dimethyltransferase</fullName>
        <ecNumber evidence="7">2.1.1.216</ecNumber>
    </recommendedName>
</protein>
<keyword evidence="11" id="KW-1185">Reference proteome</keyword>
<evidence type="ECO:0000256" key="6">
    <source>
        <dbReference type="ARBA" id="ARBA00022884"/>
    </source>
</evidence>
<keyword evidence="5 9" id="KW-0819">tRNA processing</keyword>
<evidence type="ECO:0000256" key="4">
    <source>
        <dbReference type="ARBA" id="ARBA00022691"/>
    </source>
</evidence>
<dbReference type="InterPro" id="IPR002905">
    <property type="entry name" value="Trm1"/>
</dbReference>
<proteinExistence type="inferred from homology"/>
<sequence>HVAIDAVSLGIWHMPLHSTLCEIAIRAKSQKRFFLKYILAVKNWQNRFMSVGSEKTDKMDSEYGVITEGKASILFPKNNKVFYNNVQQFNRDLSIAAIKIWSEIFSEEKQKKAQQKKDSDIKTQSYTFTILEALAASGLRSIRYAKELSNIKYIVANDLDLDAVNLINRNVEYNELSKDFVRANQGDA</sequence>
<organism evidence="10 11">
    <name type="scientific">Racocetra fulgida</name>
    <dbReference type="NCBI Taxonomy" id="60492"/>
    <lineage>
        <taxon>Eukaryota</taxon>
        <taxon>Fungi</taxon>
        <taxon>Fungi incertae sedis</taxon>
        <taxon>Mucoromycota</taxon>
        <taxon>Glomeromycotina</taxon>
        <taxon>Glomeromycetes</taxon>
        <taxon>Diversisporales</taxon>
        <taxon>Gigasporaceae</taxon>
        <taxon>Racocetra</taxon>
    </lineage>
</organism>
<evidence type="ECO:0000256" key="7">
    <source>
        <dbReference type="ARBA" id="ARBA00039099"/>
    </source>
</evidence>
<keyword evidence="1 9" id="KW-0820">tRNA-binding</keyword>
<dbReference type="GO" id="GO:0000049">
    <property type="term" value="F:tRNA binding"/>
    <property type="evidence" value="ECO:0007669"/>
    <property type="project" value="UniProtKB-UniRule"/>
</dbReference>
<dbReference type="PANTHER" id="PTHR10631:SF3">
    <property type="entry name" value="TRNA (GUANINE(26)-N(2))-DIMETHYLTRANSFERASE"/>
    <property type="match status" value="1"/>
</dbReference>
<dbReference type="PROSITE" id="PS51626">
    <property type="entry name" value="SAM_MT_TRM1"/>
    <property type="match status" value="1"/>
</dbReference>
<dbReference type="GO" id="GO:0160104">
    <property type="term" value="F:tRNA (guanine(26)-N2)-dimethyltransferase activity"/>
    <property type="evidence" value="ECO:0007669"/>
    <property type="project" value="UniProtKB-EC"/>
</dbReference>
<keyword evidence="6 9" id="KW-0694">RNA-binding</keyword>
<evidence type="ECO:0000256" key="8">
    <source>
        <dbReference type="ARBA" id="ARBA00051897"/>
    </source>
</evidence>
<dbReference type="PANTHER" id="PTHR10631">
    <property type="entry name" value="N 2 ,N 2 -DIMETHYLGUANOSINE TRNA METHYLTRANSFERASE"/>
    <property type="match status" value="1"/>
</dbReference>
<keyword evidence="3 9" id="KW-0808">Transferase</keyword>
<name>A0A9N9NDP3_9GLOM</name>
<evidence type="ECO:0000256" key="1">
    <source>
        <dbReference type="ARBA" id="ARBA00022555"/>
    </source>
</evidence>
<comment type="caution">
    <text evidence="10">The sequence shown here is derived from an EMBL/GenBank/DDBJ whole genome shotgun (WGS) entry which is preliminary data.</text>
</comment>
<dbReference type="EC" id="2.1.1.216" evidence="7"/>
<keyword evidence="4 9" id="KW-0949">S-adenosyl-L-methionine</keyword>
<dbReference type="EMBL" id="CAJVPZ010027234">
    <property type="protein sequence ID" value="CAG8727931.1"/>
    <property type="molecule type" value="Genomic_DNA"/>
</dbReference>
<evidence type="ECO:0000313" key="10">
    <source>
        <dbReference type="EMBL" id="CAG8727931.1"/>
    </source>
</evidence>
<dbReference type="Pfam" id="PF02005">
    <property type="entry name" value="TRM"/>
    <property type="match status" value="1"/>
</dbReference>
<dbReference type="AlphaFoldDB" id="A0A9N9NDP3"/>
<dbReference type="SUPFAM" id="SSF53335">
    <property type="entry name" value="S-adenosyl-L-methionine-dependent methyltransferases"/>
    <property type="match status" value="1"/>
</dbReference>
<dbReference type="Proteomes" id="UP000789396">
    <property type="component" value="Unassembled WGS sequence"/>
</dbReference>
<evidence type="ECO:0000256" key="9">
    <source>
        <dbReference type="PROSITE-ProRule" id="PRU00958"/>
    </source>
</evidence>
<dbReference type="GO" id="GO:0005634">
    <property type="term" value="C:nucleus"/>
    <property type="evidence" value="ECO:0007669"/>
    <property type="project" value="TreeGrafter"/>
</dbReference>
<dbReference type="GO" id="GO:0002940">
    <property type="term" value="P:tRNA N2-guanine methylation"/>
    <property type="evidence" value="ECO:0007669"/>
    <property type="project" value="TreeGrafter"/>
</dbReference>
<comment type="catalytic activity">
    <reaction evidence="8">
        <text>guanosine(26) in tRNA + 2 S-adenosyl-L-methionine = N(2)-dimethylguanosine(26) in tRNA + 2 S-adenosyl-L-homocysteine + 2 H(+)</text>
        <dbReference type="Rhea" id="RHEA:43140"/>
        <dbReference type="Rhea" id="RHEA-COMP:10359"/>
        <dbReference type="Rhea" id="RHEA-COMP:10360"/>
        <dbReference type="ChEBI" id="CHEBI:15378"/>
        <dbReference type="ChEBI" id="CHEBI:57856"/>
        <dbReference type="ChEBI" id="CHEBI:59789"/>
        <dbReference type="ChEBI" id="CHEBI:74269"/>
        <dbReference type="ChEBI" id="CHEBI:74513"/>
        <dbReference type="EC" id="2.1.1.216"/>
    </reaction>
</comment>
<feature type="non-terminal residue" evidence="10">
    <location>
        <position position="1"/>
    </location>
</feature>
<gene>
    <name evidence="10" type="ORF">RFULGI_LOCUS11908</name>
</gene>